<dbReference type="GO" id="GO:0015074">
    <property type="term" value="P:DNA integration"/>
    <property type="evidence" value="ECO:0007669"/>
    <property type="project" value="InterPro"/>
</dbReference>
<feature type="region of interest" description="Disordered" evidence="6">
    <location>
        <begin position="774"/>
        <end position="801"/>
    </location>
</feature>
<dbReference type="InterPro" id="IPR013103">
    <property type="entry name" value="RVT_2"/>
</dbReference>
<evidence type="ECO:0000256" key="2">
    <source>
        <dbReference type="ARBA" id="ARBA00022723"/>
    </source>
</evidence>
<keyword evidence="2" id="KW-0479">Metal-binding</keyword>
<dbReference type="Gene3D" id="3.30.420.10">
    <property type="entry name" value="Ribonuclease H-like superfamily/Ribonuclease H"/>
    <property type="match status" value="1"/>
</dbReference>
<dbReference type="InterPro" id="IPR043502">
    <property type="entry name" value="DNA/RNA_pol_sf"/>
</dbReference>
<dbReference type="InterPro" id="IPR039537">
    <property type="entry name" value="Retrotran_Ty1/copia-like"/>
</dbReference>
<dbReference type="InterPro" id="IPR036397">
    <property type="entry name" value="RNaseH_sf"/>
</dbReference>
<keyword evidence="3" id="KW-0064">Aspartyl protease</keyword>
<dbReference type="GO" id="GO:0003676">
    <property type="term" value="F:nucleic acid binding"/>
    <property type="evidence" value="ECO:0007669"/>
    <property type="project" value="InterPro"/>
</dbReference>
<evidence type="ECO:0000259" key="7">
    <source>
        <dbReference type="PROSITE" id="PS50158"/>
    </source>
</evidence>
<gene>
    <name evidence="9" type="ORF">QVD17_22360</name>
</gene>
<evidence type="ECO:0000256" key="1">
    <source>
        <dbReference type="ARBA" id="ARBA00022670"/>
    </source>
</evidence>
<dbReference type="Pfam" id="PF22936">
    <property type="entry name" value="Pol_BBD"/>
    <property type="match status" value="1"/>
</dbReference>
<dbReference type="PANTHER" id="PTHR42648:SF18">
    <property type="entry name" value="RETROTRANSPOSON, UNCLASSIFIED-LIKE PROTEIN"/>
    <property type="match status" value="1"/>
</dbReference>
<evidence type="ECO:0000313" key="10">
    <source>
        <dbReference type="Proteomes" id="UP001229421"/>
    </source>
</evidence>
<evidence type="ECO:0000256" key="3">
    <source>
        <dbReference type="ARBA" id="ARBA00022750"/>
    </source>
</evidence>
<evidence type="ECO:0000313" key="9">
    <source>
        <dbReference type="EMBL" id="KAK1420621.1"/>
    </source>
</evidence>
<dbReference type="GO" id="GO:0004190">
    <property type="term" value="F:aspartic-type endopeptidase activity"/>
    <property type="evidence" value="ECO:0007669"/>
    <property type="project" value="UniProtKB-KW"/>
</dbReference>
<dbReference type="GO" id="GO:0006508">
    <property type="term" value="P:proteolysis"/>
    <property type="evidence" value="ECO:0007669"/>
    <property type="project" value="UniProtKB-KW"/>
</dbReference>
<protein>
    <recommendedName>
        <fullName evidence="11">Polyprotein</fullName>
    </recommendedName>
</protein>
<evidence type="ECO:0000256" key="4">
    <source>
        <dbReference type="ARBA" id="ARBA00022801"/>
    </source>
</evidence>
<proteinExistence type="predicted"/>
<accession>A0AAD8KG07</accession>
<dbReference type="InterPro" id="IPR057670">
    <property type="entry name" value="SH3_retrovirus"/>
</dbReference>
<reference evidence="9" key="1">
    <citation type="journal article" date="2023" name="bioRxiv">
        <title>Improved chromosome-level genome assembly for marigold (Tagetes erecta).</title>
        <authorList>
            <person name="Jiang F."/>
            <person name="Yuan L."/>
            <person name="Wang S."/>
            <person name="Wang H."/>
            <person name="Xu D."/>
            <person name="Wang A."/>
            <person name="Fan W."/>
        </authorList>
    </citation>
    <scope>NUCLEOTIDE SEQUENCE</scope>
    <source>
        <strain evidence="9">WSJ</strain>
        <tissue evidence="9">Leaf</tissue>
    </source>
</reference>
<dbReference type="InterPro" id="IPR025724">
    <property type="entry name" value="GAG-pre-integrase_dom"/>
</dbReference>
<dbReference type="InterPro" id="IPR001878">
    <property type="entry name" value="Znf_CCHC"/>
</dbReference>
<dbReference type="CDD" id="cd09272">
    <property type="entry name" value="RNase_HI_RT_Ty1"/>
    <property type="match status" value="1"/>
</dbReference>
<dbReference type="Pfam" id="PF07727">
    <property type="entry name" value="RVT_2"/>
    <property type="match status" value="1"/>
</dbReference>
<dbReference type="InterPro" id="IPR001584">
    <property type="entry name" value="Integrase_cat-core"/>
</dbReference>
<keyword evidence="5" id="KW-0863">Zinc-finger</keyword>
<evidence type="ECO:0000259" key="8">
    <source>
        <dbReference type="PROSITE" id="PS50994"/>
    </source>
</evidence>
<dbReference type="PANTHER" id="PTHR42648">
    <property type="entry name" value="TRANSPOSASE, PUTATIVE-RELATED"/>
    <property type="match status" value="1"/>
</dbReference>
<dbReference type="Pfam" id="PF14223">
    <property type="entry name" value="Retrotran_gag_2"/>
    <property type="match status" value="1"/>
</dbReference>
<feature type="compositionally biased region" description="Basic residues" evidence="6">
    <location>
        <begin position="223"/>
        <end position="236"/>
    </location>
</feature>
<dbReference type="InterPro" id="IPR054722">
    <property type="entry name" value="PolX-like_BBD"/>
</dbReference>
<keyword evidence="10" id="KW-1185">Reference proteome</keyword>
<dbReference type="Pfam" id="PF00665">
    <property type="entry name" value="rve"/>
    <property type="match status" value="1"/>
</dbReference>
<evidence type="ECO:0000256" key="5">
    <source>
        <dbReference type="PROSITE-ProRule" id="PRU00047"/>
    </source>
</evidence>
<comment type="caution">
    <text evidence="9">The sequence shown here is derived from an EMBL/GenBank/DDBJ whole genome shotgun (WGS) entry which is preliminary data.</text>
</comment>
<dbReference type="SUPFAM" id="SSF57756">
    <property type="entry name" value="Retrovirus zinc finger-like domains"/>
    <property type="match status" value="1"/>
</dbReference>
<dbReference type="SUPFAM" id="SSF53098">
    <property type="entry name" value="Ribonuclease H-like"/>
    <property type="match status" value="1"/>
</dbReference>
<evidence type="ECO:0000256" key="6">
    <source>
        <dbReference type="SAM" id="MobiDB-lite"/>
    </source>
</evidence>
<feature type="region of interest" description="Disordered" evidence="6">
    <location>
        <begin position="214"/>
        <end position="236"/>
    </location>
</feature>
<dbReference type="Pfam" id="PF25597">
    <property type="entry name" value="SH3_retrovirus"/>
    <property type="match status" value="1"/>
</dbReference>
<dbReference type="InterPro" id="IPR036875">
    <property type="entry name" value="Znf_CCHC_sf"/>
</dbReference>
<dbReference type="SUPFAM" id="SSF56672">
    <property type="entry name" value="DNA/RNA polymerases"/>
    <property type="match status" value="1"/>
</dbReference>
<feature type="domain" description="CCHC-type" evidence="7">
    <location>
        <begin position="248"/>
        <end position="262"/>
    </location>
</feature>
<dbReference type="Pfam" id="PF13976">
    <property type="entry name" value="gag_pre-integrs"/>
    <property type="match status" value="1"/>
</dbReference>
<dbReference type="SMART" id="SM00343">
    <property type="entry name" value="ZnF_C2HC"/>
    <property type="match status" value="1"/>
</dbReference>
<feature type="domain" description="Integrase catalytic" evidence="8">
    <location>
        <begin position="475"/>
        <end position="651"/>
    </location>
</feature>
<dbReference type="InterPro" id="IPR012337">
    <property type="entry name" value="RNaseH-like_sf"/>
</dbReference>
<feature type="compositionally biased region" description="Polar residues" evidence="6">
    <location>
        <begin position="774"/>
        <end position="787"/>
    </location>
</feature>
<keyword evidence="1" id="KW-0645">Protease</keyword>
<dbReference type="Proteomes" id="UP001229421">
    <property type="component" value="Unassembled WGS sequence"/>
</dbReference>
<dbReference type="PROSITE" id="PS50994">
    <property type="entry name" value="INTEGRASE"/>
    <property type="match status" value="1"/>
</dbReference>
<keyword evidence="4" id="KW-0378">Hydrolase</keyword>
<dbReference type="GO" id="GO:0008270">
    <property type="term" value="F:zinc ion binding"/>
    <property type="evidence" value="ECO:0007669"/>
    <property type="project" value="UniProtKB-KW"/>
</dbReference>
<dbReference type="PROSITE" id="PS50158">
    <property type="entry name" value="ZF_CCHC"/>
    <property type="match status" value="1"/>
</dbReference>
<organism evidence="9 10">
    <name type="scientific">Tagetes erecta</name>
    <name type="common">African marigold</name>
    <dbReference type="NCBI Taxonomy" id="13708"/>
    <lineage>
        <taxon>Eukaryota</taxon>
        <taxon>Viridiplantae</taxon>
        <taxon>Streptophyta</taxon>
        <taxon>Embryophyta</taxon>
        <taxon>Tracheophyta</taxon>
        <taxon>Spermatophyta</taxon>
        <taxon>Magnoliopsida</taxon>
        <taxon>eudicotyledons</taxon>
        <taxon>Gunneridae</taxon>
        <taxon>Pentapetalae</taxon>
        <taxon>asterids</taxon>
        <taxon>campanulids</taxon>
        <taxon>Asterales</taxon>
        <taxon>Asteraceae</taxon>
        <taxon>Asteroideae</taxon>
        <taxon>Heliantheae alliance</taxon>
        <taxon>Tageteae</taxon>
        <taxon>Tagetes</taxon>
    </lineage>
</organism>
<evidence type="ECO:0008006" key="11">
    <source>
        <dbReference type="Google" id="ProtNLM"/>
    </source>
</evidence>
<sequence length="1336" mass="153325">MNNEKLKIPVFDGHYEHWSEMMQNLLLAKQLWNLIDPGIIEPAVGVAQSEAQKKTLADLRTKDLQVKHYLYQAIDRVTFEQILDRGTSKSVWDAMKQRFAGNDRVKKSMLQKLRRDFEVLEMKDSETIPEYFGRVLTVANQMRSNGETMPDVKIVEKILRTLTEKYLFVVVSIEESKDIEKMSIDELQSTLIVHEQKFKRPGKEEEQVLKVNYEENTNSGGRGRGRSNTRGRGRGRGRSFFNKETVECYKCHKLGHFQYECPMGKEANYVDFGEDEEMILMSQIDAKGAGHLWFLDSGCSHHMCGNKERFIQLDLNFSHSVKLGNDTRLNVGGRGQIKLKFQEGTYVIQDVYYVPDLKNNLLSIGQLQQRGLSFLIASNICKIYHPQKGLIMQSHMSANRMFPLVEQTKEMEMETGSGCLYSDTENIAKLWHDRYGHLSYTGMKKLQQKKMVHGLPSFKVDEEVCTDCLIGKQHKASIPRKSNWRASSILELIHSDICGPINPMSNGRKRYVLSFIDDFSRKAWCYLLAEKSEAFECFKIFKRKVETETGSIIKTLRTDRGGEFTSDRFNSFCKEHAIKRQLTNAFTPQQNGVAERKNRTVMNMVRTLLAAKKMTKVLWAEAVMWTFHVLNRSPTKALSNKTPNEAWYGKKPSVEHFRTWGCIAHVHIPKEKRTKLDDKSVTCIFMGISEESKGYRLLNPRTMMVTVSDGVVFEERKSWDWGQTSSRLAEPELTWGDNDDEVVYSDDEVTGNEDDDNLELEENEPQIEAIENQHSVETQNPEASTTLIREGQRQRRPPSYLKDYDTGKQALLVEEVNAIQENVEDPIDYEEASKVSKWRAAMDAEIKAINYNQTWELIELPAGAKCIGVKWVYKTKLNERGEIDKHKARLVAKGYCQRRGIDYAEIYAPVARMDTIRLMLAIAAQRGWFVYQMDVKSAFLHGTLDEEVYVQQPQGYVVKGSEQKVLKLHKALYGLKQAPRAWFSRIESYFLKEGFKNSEKEHTLFIKKDSNGGILIVNLYVDDLIYTGNSMIMLQEFKMSMMNEFEMSDLGKMKFFLGIEVMQSAQGIHISQHKYAIEILKRFEMGSCNAVLNPIVPGSRLVPNEGLIDDPILFKQMVGCLMYITNTRPDIQYVVSLLSRFMSNPNETHVAAAKRVLRYLQGTLDYGIWYKNGGEGLLDIFTDSDFAGDSESRKSTSGYVFLWDKGAVSWSSKKQDIVALSSTEAEYVAAASCACQTMWIKEIMEELDLVFQRSMVIKCDNTSTIKLSKNTVFHGRCKHIGVRFHFLRDLVKNGFIELVHCRTTEQLADLFTKPLGRDTFQKFRARLGVCSKTNLE</sequence>
<keyword evidence="5" id="KW-0862">Zinc</keyword>
<dbReference type="EMBL" id="JAUHHV010000006">
    <property type="protein sequence ID" value="KAK1420621.1"/>
    <property type="molecule type" value="Genomic_DNA"/>
</dbReference>
<name>A0AAD8KG07_TARER</name>